<dbReference type="Proteomes" id="UP000005273">
    <property type="component" value="Unassembled WGS sequence"/>
</dbReference>
<evidence type="ECO:0000313" key="3">
    <source>
        <dbReference type="EMBL" id="KRT35636.1"/>
    </source>
</evidence>
<organism evidence="3 4">
    <name type="scientific">Acetomicrobium hydrogeniformans ATCC BAA-1850</name>
    <dbReference type="NCBI Taxonomy" id="592015"/>
    <lineage>
        <taxon>Bacteria</taxon>
        <taxon>Thermotogati</taxon>
        <taxon>Synergistota</taxon>
        <taxon>Synergistia</taxon>
        <taxon>Synergistales</taxon>
        <taxon>Acetomicrobiaceae</taxon>
        <taxon>Acetomicrobium</taxon>
    </lineage>
</organism>
<dbReference type="eggNOG" id="COG1315">
    <property type="taxonomic scope" value="Bacteria"/>
</dbReference>
<evidence type="ECO:0000259" key="2">
    <source>
        <dbReference type="Pfam" id="PF20250"/>
    </source>
</evidence>
<evidence type="ECO:0000256" key="1">
    <source>
        <dbReference type="SAM" id="Coils"/>
    </source>
</evidence>
<name>A0A0T5XBP1_9BACT</name>
<dbReference type="InterPro" id="IPR046865">
    <property type="entry name" value="FapA_b_solenoid"/>
</dbReference>
<keyword evidence="4" id="KW-1185">Reference proteome</keyword>
<dbReference type="STRING" id="592015.HMPREF1705_02875"/>
<dbReference type="PANTHER" id="PTHR38032:SF1">
    <property type="entry name" value="RNA-BINDING PROTEIN KHPB N-TERMINAL DOMAIN-CONTAINING PROTEIN"/>
    <property type="match status" value="1"/>
</dbReference>
<dbReference type="EMBL" id="ACJX03000001">
    <property type="protein sequence ID" value="KRT35636.1"/>
    <property type="molecule type" value="Genomic_DNA"/>
</dbReference>
<dbReference type="Pfam" id="PF20250">
    <property type="entry name" value="FapA_N"/>
    <property type="match status" value="1"/>
</dbReference>
<accession>A0A0T5XBP1</accession>
<sequence length="521" mass="57416">MREDGVYLEVEPETEVSFIEIMSLLKRRGIEVDEKLIDEIIKEHRGEVLKISDEVPVSAKEATIEVEISEDGLAASVHIIPPLDESAWPSPQDIEEELRKRGITFGLKKDIIEKICAEKIAHQRIVVAEGIEPIDGEDAEIKVKVDIERLKPKIEDPSVSRVDLRELGAVINVFKGQELAEKIPLKQGRDGISVLGKPIKARQAKDRNLPKGNNTEITEDGLKLIATIDGNLVVRDGKLHVLPVYEVDGDVDYSVGNINFIGSVIVKGSVRDGFTVVAGSDIQVGGVVEAATLRAGGKILIRGGIRGMGKAYVEGESDVMALFIDQTNVRSNSNVIVERSIMHSTVMATEKISVMGGRKGMIVGGSCSAGFEVSCITLGNDIGTKTEIQVGVSPTVQQELKNVTGTLEDLEGKLNSIENNLNYIKRLEMQGRIDQSKKALMLQLSKAKLQLQSNIEFYRTEKQKLEQEMAKTTEACRVKVKGSCYPGVIINMRGISYIVREKMDYVIFYFDKGEIKFTSYS</sequence>
<dbReference type="AlphaFoldDB" id="A0A0T5XBP1"/>
<dbReference type="InterPro" id="IPR046866">
    <property type="entry name" value="FapA_N"/>
</dbReference>
<comment type="caution">
    <text evidence="3">The sequence shown here is derived from an EMBL/GenBank/DDBJ whole genome shotgun (WGS) entry which is preliminary data.</text>
</comment>
<gene>
    <name evidence="3" type="ORF">HMPREF1705_02875</name>
</gene>
<dbReference type="PANTHER" id="PTHR38032">
    <property type="entry name" value="POLYMERASE-RELATED"/>
    <property type="match status" value="1"/>
</dbReference>
<dbReference type="InterPro" id="IPR005646">
    <property type="entry name" value="FapA"/>
</dbReference>
<dbReference type="Pfam" id="PF03961">
    <property type="entry name" value="FapA"/>
    <property type="match status" value="1"/>
</dbReference>
<feature type="domain" description="Flagellar Assembly Protein A N-terminal region" evidence="2">
    <location>
        <begin position="64"/>
        <end position="236"/>
    </location>
</feature>
<reference evidence="4" key="1">
    <citation type="submission" date="2012-09" db="EMBL/GenBank/DDBJ databases">
        <authorList>
            <person name="Weinstock G."/>
            <person name="Sodergren E."/>
            <person name="Clifton S."/>
            <person name="Fulton L."/>
            <person name="Fulton B."/>
            <person name="Courtney L."/>
            <person name="Fronick C."/>
            <person name="Harrison M."/>
            <person name="Strong C."/>
            <person name="Farmer C."/>
            <person name="Delehaunty K."/>
            <person name="Markovic C."/>
            <person name="Hall O."/>
            <person name="Minx P."/>
            <person name="Tomlinson C."/>
            <person name="Mitreva M."/>
            <person name="Nelson J."/>
            <person name="Hou S."/>
            <person name="Wollam A."/>
            <person name="Pepin K.H."/>
            <person name="Johnson M."/>
            <person name="Bhonagiri V."/>
            <person name="Nash W.E."/>
            <person name="Suruliraj S."/>
            <person name="Warren W."/>
            <person name="Chinwalla A."/>
            <person name="Mardis E.R."/>
            <person name="Wilson R.K."/>
        </authorList>
    </citation>
    <scope>NUCLEOTIDE SEQUENCE [LARGE SCALE GENOMIC DNA]</scope>
    <source>
        <strain evidence="4">OS1</strain>
    </source>
</reference>
<protein>
    <recommendedName>
        <fullName evidence="2">Flagellar Assembly Protein A N-terminal region domain-containing protein</fullName>
    </recommendedName>
</protein>
<evidence type="ECO:0000313" key="4">
    <source>
        <dbReference type="Proteomes" id="UP000005273"/>
    </source>
</evidence>
<proteinExistence type="predicted"/>
<keyword evidence="1" id="KW-0175">Coiled coil</keyword>
<feature type="coiled-coil region" evidence="1">
    <location>
        <begin position="400"/>
        <end position="475"/>
    </location>
</feature>